<dbReference type="InterPro" id="IPR040521">
    <property type="entry name" value="KDZ"/>
</dbReference>
<dbReference type="EMBL" id="MU154682">
    <property type="protein sequence ID" value="KAF9489123.1"/>
    <property type="molecule type" value="Genomic_DNA"/>
</dbReference>
<feature type="domain" description="CxC2-like cysteine cluster KDZ transposase-associated" evidence="1">
    <location>
        <begin position="22"/>
        <end position="119"/>
    </location>
</feature>
<dbReference type="OrthoDB" id="3261436at2759"/>
<gene>
    <name evidence="2" type="ORF">BDN71DRAFT_1484915</name>
</gene>
<reference evidence="2" key="1">
    <citation type="submission" date="2020-11" db="EMBL/GenBank/DDBJ databases">
        <authorList>
            <consortium name="DOE Joint Genome Institute"/>
            <person name="Ahrendt S."/>
            <person name="Riley R."/>
            <person name="Andreopoulos W."/>
            <person name="Labutti K."/>
            <person name="Pangilinan J."/>
            <person name="Ruiz-Duenas F.J."/>
            <person name="Barrasa J.M."/>
            <person name="Sanchez-Garcia M."/>
            <person name="Camarero S."/>
            <person name="Miyauchi S."/>
            <person name="Serrano A."/>
            <person name="Linde D."/>
            <person name="Babiker R."/>
            <person name="Drula E."/>
            <person name="Ayuso-Fernandez I."/>
            <person name="Pacheco R."/>
            <person name="Padilla G."/>
            <person name="Ferreira P."/>
            <person name="Barriuso J."/>
            <person name="Kellner H."/>
            <person name="Castanera R."/>
            <person name="Alfaro M."/>
            <person name="Ramirez L."/>
            <person name="Pisabarro A.G."/>
            <person name="Kuo A."/>
            <person name="Tritt A."/>
            <person name="Lipzen A."/>
            <person name="He G."/>
            <person name="Yan M."/>
            <person name="Ng V."/>
            <person name="Cullen D."/>
            <person name="Martin F."/>
            <person name="Rosso M.-N."/>
            <person name="Henrissat B."/>
            <person name="Hibbett D."/>
            <person name="Martinez A.T."/>
            <person name="Grigoriev I.V."/>
        </authorList>
    </citation>
    <scope>NUCLEOTIDE SEQUENCE</scope>
    <source>
        <strain evidence="2">ATCC 90797</strain>
    </source>
</reference>
<accession>A0A9P5ZJC6</accession>
<comment type="caution">
    <text evidence="2">The sequence shown here is derived from an EMBL/GenBank/DDBJ whole genome shotgun (WGS) entry which is preliminary data.</text>
</comment>
<dbReference type="InterPro" id="IPR041457">
    <property type="entry name" value="CxC2_KDZ-assoc"/>
</dbReference>
<protein>
    <recommendedName>
        <fullName evidence="1">CxC2-like cysteine cluster KDZ transposase-associated domain-containing protein</fullName>
    </recommendedName>
</protein>
<name>A0A9P5ZJC6_PLEER</name>
<evidence type="ECO:0000259" key="1">
    <source>
        <dbReference type="Pfam" id="PF18803"/>
    </source>
</evidence>
<proteinExistence type="predicted"/>
<evidence type="ECO:0000313" key="2">
    <source>
        <dbReference type="EMBL" id="KAF9489123.1"/>
    </source>
</evidence>
<dbReference type="Pfam" id="PF18803">
    <property type="entry name" value="CxC2"/>
    <property type="match status" value="1"/>
</dbReference>
<sequence>MHHCTALRYCWTDGSFFACYYLKQLGLQIQLGHNSGRICLNLTSAKADAFIVIDVHGIHETAQPLSVQLLRRGLFPYTVSSPQTAATFQVLDLFQMLSIEGQVSAFEFYKTLAQITDKTKIDPPRDRYSQFLCMSREWRHLLQLKRSACGHDPVGAEGTKPGGLAVLCPACPQPGMNLPADLDENSWLHALFIGIDTNFRLKRKNILSDLLDPGLSHRWGYFVEDSTYQAHVTNNETPVEKSSCVSHKAVNDADKCPAKGLIVNGVGTVECTRHDFKYVNMDYIFFSSIKTVASKIPQIIALYDIACQWHIHLWRCMQSLLMHLQYTAPEASITTLVPKFHLPAHISTCQAQFSFNYTPGIGRTNGEAPERGWDYLNPATNQTKEMGLGSRCELLKDLMGSRNWKKTIVLGLLSAHSNMSAFSNDGAGNTLLRRMKEAVPKCSTHVENHCELEAHMEVATILEWHALVEAWEADHSKPNPYMAETTSLSQDAVRLRLVDAEAAALAGGTLEQLHDKVTPTMYVATGIDLEQQHTTEAVSHMKLCLPSGFKTLPGCSSELREIEWQLRHAQAHDALNAICTGLHLRVSVFHHKDCFDRGQHALTRTMGNVLRIQSQIDAAAEQYRVAHKALVVLSQLLRKDDNWRRDLQELASDDIRGLGDGLHSSLRLEWCKSRACALRWMEEVVLLKEEMRRVLAFLCWQADWWESKVENGNSVVAEGLNVYARRQADIWLRLAGKFAKQWAYMRAKI</sequence>
<dbReference type="PANTHER" id="PTHR33096:SF1">
    <property type="entry name" value="CXC1-LIKE CYSTEINE CLUSTER ASSOCIATED WITH KDZ TRANSPOSASES DOMAIN-CONTAINING PROTEIN"/>
    <property type="match status" value="1"/>
</dbReference>
<dbReference type="PANTHER" id="PTHR33096">
    <property type="entry name" value="CXC2 DOMAIN-CONTAINING PROTEIN"/>
    <property type="match status" value="1"/>
</dbReference>
<dbReference type="AlphaFoldDB" id="A0A9P5ZJC6"/>
<keyword evidence="3" id="KW-1185">Reference proteome</keyword>
<evidence type="ECO:0000313" key="3">
    <source>
        <dbReference type="Proteomes" id="UP000807025"/>
    </source>
</evidence>
<dbReference type="Proteomes" id="UP000807025">
    <property type="component" value="Unassembled WGS sequence"/>
</dbReference>
<organism evidence="2 3">
    <name type="scientific">Pleurotus eryngii</name>
    <name type="common">Boletus of the steppes</name>
    <dbReference type="NCBI Taxonomy" id="5323"/>
    <lineage>
        <taxon>Eukaryota</taxon>
        <taxon>Fungi</taxon>
        <taxon>Dikarya</taxon>
        <taxon>Basidiomycota</taxon>
        <taxon>Agaricomycotina</taxon>
        <taxon>Agaricomycetes</taxon>
        <taxon>Agaricomycetidae</taxon>
        <taxon>Agaricales</taxon>
        <taxon>Pleurotineae</taxon>
        <taxon>Pleurotaceae</taxon>
        <taxon>Pleurotus</taxon>
    </lineage>
</organism>
<dbReference type="Pfam" id="PF18758">
    <property type="entry name" value="KDZ"/>
    <property type="match status" value="1"/>
</dbReference>